<evidence type="ECO:0000256" key="5">
    <source>
        <dbReference type="ARBA" id="ARBA00022857"/>
    </source>
</evidence>
<dbReference type="OrthoDB" id="9804207at2"/>
<comment type="cofactor">
    <cofactor evidence="1">
        <name>FMN</name>
        <dbReference type="ChEBI" id="CHEBI:58210"/>
    </cofactor>
</comment>
<gene>
    <name evidence="10" type="ORF">BWR60_12395</name>
</gene>
<evidence type="ECO:0000256" key="4">
    <source>
        <dbReference type="ARBA" id="ARBA00022643"/>
    </source>
</evidence>
<organism evidence="10 11">
    <name type="scientific">Inquilinus limosus</name>
    <dbReference type="NCBI Taxonomy" id="171674"/>
    <lineage>
        <taxon>Bacteria</taxon>
        <taxon>Pseudomonadati</taxon>
        <taxon>Pseudomonadota</taxon>
        <taxon>Alphaproteobacteria</taxon>
        <taxon>Rhodospirillales</taxon>
        <taxon>Rhodospirillaceae</taxon>
        <taxon>Inquilinus</taxon>
    </lineage>
</organism>
<keyword evidence="7" id="KW-0520">NAD</keyword>
<keyword evidence="3" id="KW-0285">Flavoprotein</keyword>
<dbReference type="PANTHER" id="PTHR43821:SF1">
    <property type="entry name" value="NAD(P)H NITROREDUCTASE YDJA-RELATED"/>
    <property type="match status" value="1"/>
</dbReference>
<dbReference type="SUPFAM" id="SSF55469">
    <property type="entry name" value="FMN-dependent nitroreductase-like"/>
    <property type="match status" value="1"/>
</dbReference>
<sequence>MFPAFRRRRITATWISDPGALMLVVESESQLDGLTMIVMASPAGAWPSSGSIVETRGPGSPRRCAPRDDGKGCEMDALDLLLKRRSVPARNMVEPGPDAAALERILRAGTRVPDHGKLAPWRIQVLRKDGQRRLGETMAEIFARENAEANEAQIEAMRQKPALAPLLLVITHKPQPGKIPELEQILSGGALCQNILMAAHAQGFCGSWITGWPAFHPRIVELLGHDPATDKILGFIYLGTPSEPMEDRPRPALSDVVSEWSGPLVQVA</sequence>
<dbReference type="InterPro" id="IPR026021">
    <property type="entry name" value="YdjA-like"/>
</dbReference>
<proteinExistence type="inferred from homology"/>
<name>A0A211ZNX9_9PROT</name>
<dbReference type="Gene3D" id="3.40.109.10">
    <property type="entry name" value="NADH Oxidase"/>
    <property type="match status" value="1"/>
</dbReference>
<keyword evidence="11" id="KW-1185">Reference proteome</keyword>
<evidence type="ECO:0000256" key="6">
    <source>
        <dbReference type="ARBA" id="ARBA00023002"/>
    </source>
</evidence>
<evidence type="ECO:0000256" key="8">
    <source>
        <dbReference type="SAM" id="MobiDB-lite"/>
    </source>
</evidence>
<evidence type="ECO:0000259" key="9">
    <source>
        <dbReference type="Pfam" id="PF00881"/>
    </source>
</evidence>
<reference evidence="11" key="1">
    <citation type="submission" date="2017-05" db="EMBL/GenBank/DDBJ databases">
        <authorList>
            <person name="Macchi M."/>
            <person name="Festa S."/>
            <person name="Coppotelli B.M."/>
            <person name="Morelli I.S."/>
        </authorList>
    </citation>
    <scope>NUCLEOTIDE SEQUENCE [LARGE SCALE GENOMIC DNA]</scope>
    <source>
        <strain evidence="11">I</strain>
    </source>
</reference>
<keyword evidence="6" id="KW-0560">Oxidoreductase</keyword>
<evidence type="ECO:0000256" key="2">
    <source>
        <dbReference type="ARBA" id="ARBA00007118"/>
    </source>
</evidence>
<evidence type="ECO:0000313" key="10">
    <source>
        <dbReference type="EMBL" id="OWJ66886.1"/>
    </source>
</evidence>
<accession>A0A211ZNX9</accession>
<dbReference type="InterPro" id="IPR052530">
    <property type="entry name" value="NAD(P)H_nitroreductase"/>
</dbReference>
<evidence type="ECO:0000256" key="7">
    <source>
        <dbReference type="ARBA" id="ARBA00023027"/>
    </source>
</evidence>
<dbReference type="AlphaFoldDB" id="A0A211ZNX9"/>
<evidence type="ECO:0000256" key="1">
    <source>
        <dbReference type="ARBA" id="ARBA00001917"/>
    </source>
</evidence>
<comment type="caution">
    <text evidence="10">The sequence shown here is derived from an EMBL/GenBank/DDBJ whole genome shotgun (WGS) entry which is preliminary data.</text>
</comment>
<comment type="similarity">
    <text evidence="2">Belongs to the nitroreductase family.</text>
</comment>
<dbReference type="STRING" id="1122125.GCA_000423185_06333"/>
<dbReference type="PANTHER" id="PTHR43821">
    <property type="entry name" value="NAD(P)H NITROREDUCTASE YDJA-RELATED"/>
    <property type="match status" value="1"/>
</dbReference>
<keyword evidence="4" id="KW-0288">FMN</keyword>
<evidence type="ECO:0000313" key="11">
    <source>
        <dbReference type="Proteomes" id="UP000196655"/>
    </source>
</evidence>
<dbReference type="CDD" id="cd02135">
    <property type="entry name" value="YdjA-like"/>
    <property type="match status" value="1"/>
</dbReference>
<dbReference type="InterPro" id="IPR000415">
    <property type="entry name" value="Nitroreductase-like"/>
</dbReference>
<dbReference type="Proteomes" id="UP000196655">
    <property type="component" value="Unassembled WGS sequence"/>
</dbReference>
<evidence type="ECO:0000256" key="3">
    <source>
        <dbReference type="ARBA" id="ARBA00022630"/>
    </source>
</evidence>
<dbReference type="InterPro" id="IPR029479">
    <property type="entry name" value="Nitroreductase"/>
</dbReference>
<feature type="region of interest" description="Disordered" evidence="8">
    <location>
        <begin position="48"/>
        <end position="70"/>
    </location>
</feature>
<dbReference type="Pfam" id="PF00881">
    <property type="entry name" value="Nitroreductase"/>
    <property type="match status" value="1"/>
</dbReference>
<feature type="domain" description="Nitroreductase" evidence="9">
    <location>
        <begin position="83"/>
        <end position="239"/>
    </location>
</feature>
<protein>
    <recommendedName>
        <fullName evidence="9">Nitroreductase domain-containing protein</fullName>
    </recommendedName>
</protein>
<dbReference type="GO" id="GO:0016491">
    <property type="term" value="F:oxidoreductase activity"/>
    <property type="evidence" value="ECO:0007669"/>
    <property type="project" value="UniProtKB-KW"/>
</dbReference>
<keyword evidence="5" id="KW-0521">NADP</keyword>
<dbReference type="EMBL" id="NHON01000018">
    <property type="protein sequence ID" value="OWJ66886.1"/>
    <property type="molecule type" value="Genomic_DNA"/>
</dbReference>